<gene>
    <name evidence="2" type="ORF">MSAN_01832000</name>
</gene>
<feature type="compositionally biased region" description="Low complexity" evidence="1">
    <location>
        <begin position="87"/>
        <end position="98"/>
    </location>
</feature>
<evidence type="ECO:0000313" key="2">
    <source>
        <dbReference type="EMBL" id="KAF7346060.1"/>
    </source>
</evidence>
<reference evidence="2" key="1">
    <citation type="submission" date="2020-05" db="EMBL/GenBank/DDBJ databases">
        <title>Mycena genomes resolve the evolution of fungal bioluminescence.</title>
        <authorList>
            <person name="Tsai I.J."/>
        </authorList>
    </citation>
    <scope>NUCLEOTIDE SEQUENCE</scope>
    <source>
        <strain evidence="2">160909Yilan</strain>
    </source>
</reference>
<comment type="caution">
    <text evidence="2">The sequence shown here is derived from an EMBL/GenBank/DDBJ whole genome shotgun (WGS) entry which is preliminary data.</text>
</comment>
<dbReference type="Proteomes" id="UP000623467">
    <property type="component" value="Unassembled WGS sequence"/>
</dbReference>
<feature type="compositionally biased region" description="Polar residues" evidence="1">
    <location>
        <begin position="48"/>
        <end position="61"/>
    </location>
</feature>
<feature type="compositionally biased region" description="Polar residues" evidence="1">
    <location>
        <begin position="17"/>
        <end position="35"/>
    </location>
</feature>
<feature type="compositionally biased region" description="Polar residues" evidence="1">
    <location>
        <begin position="99"/>
        <end position="118"/>
    </location>
</feature>
<protein>
    <submittedName>
        <fullName evidence="2">Uncharacterized protein</fullName>
    </submittedName>
</protein>
<feature type="compositionally biased region" description="Polar residues" evidence="1">
    <location>
        <begin position="158"/>
        <end position="172"/>
    </location>
</feature>
<feature type="region of interest" description="Disordered" evidence="1">
    <location>
        <begin position="1"/>
        <end position="233"/>
    </location>
</feature>
<feature type="compositionally biased region" description="Basic and acidic residues" evidence="1">
    <location>
        <begin position="135"/>
        <end position="145"/>
    </location>
</feature>
<proteinExistence type="predicted"/>
<evidence type="ECO:0000256" key="1">
    <source>
        <dbReference type="SAM" id="MobiDB-lite"/>
    </source>
</evidence>
<feature type="compositionally biased region" description="Basic residues" evidence="1">
    <location>
        <begin position="180"/>
        <end position="191"/>
    </location>
</feature>
<keyword evidence="3" id="KW-1185">Reference proteome</keyword>
<feature type="compositionally biased region" description="Gly residues" evidence="1">
    <location>
        <begin position="211"/>
        <end position="230"/>
    </location>
</feature>
<evidence type="ECO:0000313" key="3">
    <source>
        <dbReference type="Proteomes" id="UP000623467"/>
    </source>
</evidence>
<dbReference type="AlphaFoldDB" id="A0A8H7CQ54"/>
<dbReference type="OrthoDB" id="10651344at2759"/>
<accession>A0A8H7CQ54</accession>
<dbReference type="EMBL" id="JACAZH010000019">
    <property type="protein sequence ID" value="KAF7346060.1"/>
    <property type="molecule type" value="Genomic_DNA"/>
</dbReference>
<organism evidence="2 3">
    <name type="scientific">Mycena sanguinolenta</name>
    <dbReference type="NCBI Taxonomy" id="230812"/>
    <lineage>
        <taxon>Eukaryota</taxon>
        <taxon>Fungi</taxon>
        <taxon>Dikarya</taxon>
        <taxon>Basidiomycota</taxon>
        <taxon>Agaricomycotina</taxon>
        <taxon>Agaricomycetes</taxon>
        <taxon>Agaricomycetidae</taxon>
        <taxon>Agaricales</taxon>
        <taxon>Marasmiineae</taxon>
        <taxon>Mycenaceae</taxon>
        <taxon>Mycena</taxon>
    </lineage>
</organism>
<sequence length="248" mass="26679">MASRRTTGIVLEHTHQSFDATDASPTPTRTDQEQSFGLPRAPRRPSLQPDNPNPVSFSPASDLTDAPRHSGSVSPDPSRIAHRRADSAFSSQDFSAQSTVPSARNLHSSSQTPVADTRNTSEDENQRKRAQMNADSDRPAQRARVEAPSPVDDLADVRNQSTTSTGLSRRYTSTNAAARPRARASNARHRSNSSQGDRNTNGHMEFPRVTGGNGGNGGNGRRRGGNGGSATGPVVIYAKTVNYYNQRS</sequence>
<name>A0A8H7CQ54_9AGAR</name>